<evidence type="ECO:0008006" key="3">
    <source>
        <dbReference type="Google" id="ProtNLM"/>
    </source>
</evidence>
<dbReference type="Gene3D" id="1.10.150.20">
    <property type="entry name" value="5' to 3' exonuclease, C-terminal subdomain"/>
    <property type="match status" value="1"/>
</dbReference>
<accession>A0ABS1MHE6</accession>
<sequence length="63" mass="6347">MAGRVGDLPKAIGNPATRALVSQGITTLAQVAALSEAELHALHGVGPKAIRILAEAIAADGHR</sequence>
<dbReference type="Pfam" id="PF14520">
    <property type="entry name" value="HHH_5"/>
    <property type="match status" value="1"/>
</dbReference>
<evidence type="ECO:0000313" key="1">
    <source>
        <dbReference type="EMBL" id="MBL1079686.1"/>
    </source>
</evidence>
<keyword evidence="2" id="KW-1185">Reference proteome</keyword>
<evidence type="ECO:0000313" key="2">
    <source>
        <dbReference type="Proteomes" id="UP000602198"/>
    </source>
</evidence>
<proteinExistence type="predicted"/>
<comment type="caution">
    <text evidence="1">The sequence shown here is derived from an EMBL/GenBank/DDBJ whole genome shotgun (WGS) entry which is preliminary data.</text>
</comment>
<dbReference type="EMBL" id="JAERRJ010000018">
    <property type="protein sequence ID" value="MBL1079686.1"/>
    <property type="molecule type" value="Genomic_DNA"/>
</dbReference>
<dbReference type="Proteomes" id="UP000602198">
    <property type="component" value="Unassembled WGS sequence"/>
</dbReference>
<protein>
    <recommendedName>
        <fullName evidence="3">DNA-binding protein</fullName>
    </recommendedName>
</protein>
<reference evidence="1 2" key="1">
    <citation type="submission" date="2021-01" db="EMBL/GenBank/DDBJ databases">
        <title>WGS of actinomycetes isolated from Thailand.</title>
        <authorList>
            <person name="Thawai C."/>
        </authorList>
    </citation>
    <scope>NUCLEOTIDE SEQUENCE [LARGE SCALE GENOMIC DNA]</scope>
    <source>
        <strain evidence="1 2">LPG 2</strain>
    </source>
</reference>
<gene>
    <name evidence="1" type="ORF">JK358_35310</name>
</gene>
<name>A0ABS1MHE6_9NOCA</name>
<dbReference type="SUPFAM" id="SSF47789">
    <property type="entry name" value="C-terminal domain of RNA polymerase alpha subunit"/>
    <property type="match status" value="1"/>
</dbReference>
<organism evidence="1 2">
    <name type="scientific">Nocardia acididurans</name>
    <dbReference type="NCBI Taxonomy" id="2802282"/>
    <lineage>
        <taxon>Bacteria</taxon>
        <taxon>Bacillati</taxon>
        <taxon>Actinomycetota</taxon>
        <taxon>Actinomycetes</taxon>
        <taxon>Mycobacteriales</taxon>
        <taxon>Nocardiaceae</taxon>
        <taxon>Nocardia</taxon>
    </lineage>
</organism>